<dbReference type="PANTHER" id="PTHR32347">
    <property type="entry name" value="EFFLUX SYSTEM COMPONENT YKNX-RELATED"/>
    <property type="match status" value="1"/>
</dbReference>
<protein>
    <submittedName>
        <fullName evidence="9">Efflux RND transporter periplasmic adaptor subunit</fullName>
    </submittedName>
</protein>
<keyword evidence="5 6" id="KW-0175">Coiled coil</keyword>
<comment type="caution">
    <text evidence="9">The sequence shown here is derived from an EMBL/GenBank/DDBJ whole genome shotgun (WGS) entry which is preliminary data.</text>
</comment>
<gene>
    <name evidence="9" type="ORF">WKV53_23455</name>
</gene>
<sequence length="357" mass="38297">MKKAIPVILILAALAIGGWFIYGKYRSNHEPLVLQGNVDIRGVDLGFRVSGRIAEVLKDEGDAVKTGELLARIDKEPYENELAQANAAEAQARAALAQAKATLAQAKADADLKRAGYRTEEIEQARATRAQATVTMDNAQRIYDRQSELVKSKGVSRQNFENAEASFHEAEQRLKLADANLRQLESGFRKEEVAAAEAAVGAAQAGVGSAEAAVAQAEAAVKTSEIRLGDTDLKSPSDGIVITRALEPGAIVQAGPTVLSLSLENPVWVRAYVHEPDLGKFPPGTKVSLVTDGAPDHVFHGTVGFVSPRAEFTPKTVETKELRTSLVYRLRVVVDDTDGSLRQGMPVTVSLDSHPAK</sequence>
<dbReference type="InterPro" id="IPR050465">
    <property type="entry name" value="UPF0194_transport"/>
</dbReference>
<dbReference type="Pfam" id="PF25954">
    <property type="entry name" value="Beta-barrel_RND_2"/>
    <property type="match status" value="1"/>
</dbReference>
<evidence type="ECO:0000259" key="8">
    <source>
        <dbReference type="Pfam" id="PF25954"/>
    </source>
</evidence>
<comment type="subcellular location">
    <subcellularLocation>
        <location evidence="1">Periplasm</location>
    </subcellularLocation>
</comment>
<dbReference type="Pfam" id="PF25881">
    <property type="entry name" value="HH_YBHG"/>
    <property type="match status" value="1"/>
</dbReference>
<evidence type="ECO:0000256" key="2">
    <source>
        <dbReference type="ARBA" id="ARBA00010602"/>
    </source>
</evidence>
<dbReference type="Gene3D" id="2.40.30.170">
    <property type="match status" value="1"/>
</dbReference>
<evidence type="ECO:0000256" key="5">
    <source>
        <dbReference type="ARBA" id="ARBA00023054"/>
    </source>
</evidence>
<evidence type="ECO:0000256" key="6">
    <source>
        <dbReference type="SAM" id="Coils"/>
    </source>
</evidence>
<name>A0ABU9B2E6_9BACT</name>
<dbReference type="Proteomes" id="UP001371305">
    <property type="component" value="Unassembled WGS sequence"/>
</dbReference>
<evidence type="ECO:0000256" key="3">
    <source>
        <dbReference type="ARBA" id="ARBA00022729"/>
    </source>
</evidence>
<reference evidence="9 10" key="1">
    <citation type="submission" date="2024-04" db="EMBL/GenBank/DDBJ databases">
        <title>Luteolibacter sp. isolated from soil.</title>
        <authorList>
            <person name="An J."/>
        </authorList>
    </citation>
    <scope>NUCLEOTIDE SEQUENCE [LARGE SCALE GENOMIC DNA]</scope>
    <source>
        <strain evidence="9 10">Y139</strain>
    </source>
</reference>
<dbReference type="SUPFAM" id="SSF111369">
    <property type="entry name" value="HlyD-like secretion proteins"/>
    <property type="match status" value="3"/>
</dbReference>
<keyword evidence="10" id="KW-1185">Reference proteome</keyword>
<feature type="domain" description="CusB-like beta-barrel" evidence="8">
    <location>
        <begin position="266"/>
        <end position="353"/>
    </location>
</feature>
<organism evidence="9 10">
    <name type="scientific">Luteolibacter soli</name>
    <dbReference type="NCBI Taxonomy" id="3135280"/>
    <lineage>
        <taxon>Bacteria</taxon>
        <taxon>Pseudomonadati</taxon>
        <taxon>Verrucomicrobiota</taxon>
        <taxon>Verrucomicrobiia</taxon>
        <taxon>Verrucomicrobiales</taxon>
        <taxon>Verrucomicrobiaceae</taxon>
        <taxon>Luteolibacter</taxon>
    </lineage>
</organism>
<dbReference type="InterPro" id="IPR058792">
    <property type="entry name" value="Beta-barrel_RND_2"/>
</dbReference>
<evidence type="ECO:0000256" key="1">
    <source>
        <dbReference type="ARBA" id="ARBA00004418"/>
    </source>
</evidence>
<keyword evidence="4" id="KW-0574">Periplasm</keyword>
<evidence type="ECO:0000313" key="9">
    <source>
        <dbReference type="EMBL" id="MEK7953491.1"/>
    </source>
</evidence>
<dbReference type="PANTHER" id="PTHR32347:SF29">
    <property type="entry name" value="UPF0194 MEMBRANE PROTEIN YBHG"/>
    <property type="match status" value="1"/>
</dbReference>
<comment type="similarity">
    <text evidence="2">Belongs to the UPF0194 family.</text>
</comment>
<keyword evidence="3" id="KW-0732">Signal</keyword>
<feature type="coiled-coil region" evidence="6">
    <location>
        <begin position="78"/>
        <end position="187"/>
    </location>
</feature>
<dbReference type="InterPro" id="IPR059052">
    <property type="entry name" value="HH_YbhG-like"/>
</dbReference>
<dbReference type="Gene3D" id="2.40.50.100">
    <property type="match status" value="1"/>
</dbReference>
<evidence type="ECO:0000313" key="10">
    <source>
        <dbReference type="Proteomes" id="UP001371305"/>
    </source>
</evidence>
<evidence type="ECO:0000256" key="4">
    <source>
        <dbReference type="ARBA" id="ARBA00022764"/>
    </source>
</evidence>
<dbReference type="Gene3D" id="1.10.287.470">
    <property type="entry name" value="Helix hairpin bin"/>
    <property type="match status" value="1"/>
</dbReference>
<feature type="domain" description="YbhG-like alpha-helical hairpin" evidence="7">
    <location>
        <begin position="94"/>
        <end position="212"/>
    </location>
</feature>
<evidence type="ECO:0000259" key="7">
    <source>
        <dbReference type="Pfam" id="PF25881"/>
    </source>
</evidence>
<dbReference type="RefSeq" id="WP_341407255.1">
    <property type="nucleotide sequence ID" value="NZ_JBBUKT010000011.1"/>
</dbReference>
<accession>A0ABU9B2E6</accession>
<dbReference type="EMBL" id="JBBUKT010000011">
    <property type="protein sequence ID" value="MEK7953491.1"/>
    <property type="molecule type" value="Genomic_DNA"/>
</dbReference>
<proteinExistence type="inferred from homology"/>
<dbReference type="PRINTS" id="PR01490">
    <property type="entry name" value="RTXTOXIND"/>
</dbReference>